<reference evidence="3" key="1">
    <citation type="journal article" date="2014" name="PLoS Negl. Trop. Dis.">
        <title>Identification and characterization of seminal fluid proteins in the Asian tiger mosquito, Aedes albopictus.</title>
        <authorList>
            <person name="Boes K.E."/>
            <person name="Ribeiro J.M."/>
            <person name="Wong A."/>
            <person name="Harrington L.C."/>
            <person name="Wolfner M.F."/>
            <person name="Sirot L.K."/>
        </authorList>
    </citation>
    <scope>NUCLEOTIDE SEQUENCE</scope>
    <source>
        <tissue evidence="3">Reproductive organs</tissue>
    </source>
</reference>
<name>A0A023EHT5_AEDAL</name>
<feature type="chain" id="PRO_5014496607" evidence="2">
    <location>
        <begin position="18"/>
        <end position="166"/>
    </location>
</feature>
<organism evidence="3">
    <name type="scientific">Aedes albopictus</name>
    <name type="common">Asian tiger mosquito</name>
    <name type="synonym">Stegomyia albopicta</name>
    <dbReference type="NCBI Taxonomy" id="7160"/>
    <lineage>
        <taxon>Eukaryota</taxon>
        <taxon>Metazoa</taxon>
        <taxon>Ecdysozoa</taxon>
        <taxon>Arthropoda</taxon>
        <taxon>Hexapoda</taxon>
        <taxon>Insecta</taxon>
        <taxon>Pterygota</taxon>
        <taxon>Neoptera</taxon>
        <taxon>Endopterygota</taxon>
        <taxon>Diptera</taxon>
        <taxon>Nematocera</taxon>
        <taxon>Culicoidea</taxon>
        <taxon>Culicidae</taxon>
        <taxon>Culicinae</taxon>
        <taxon>Aedini</taxon>
        <taxon>Aedes</taxon>
        <taxon>Stegomyia</taxon>
    </lineage>
</organism>
<evidence type="ECO:0000313" key="3">
    <source>
        <dbReference type="EMBL" id="JAC08424.1"/>
    </source>
</evidence>
<dbReference type="VEuPathDB" id="VectorBase:AALC636_000423"/>
<gene>
    <name evidence="4" type="primary">109433320</name>
</gene>
<keyword evidence="2" id="KW-0732">Signal</keyword>
<dbReference type="KEGG" id="aalb:109433320"/>
<dbReference type="VEuPathDB" id="VectorBase:AALF008133"/>
<evidence type="ECO:0000313" key="4">
    <source>
        <dbReference type="EnsemblMetazoa" id="AALFPA23_007137.P9454"/>
    </source>
</evidence>
<dbReference type="EnsemblMetazoa" id="AALFPA23_007137.R9454">
    <property type="protein sequence ID" value="AALFPA23_007137.P9454"/>
    <property type="gene ID" value="AALFPA23_007137"/>
</dbReference>
<feature type="compositionally biased region" description="Low complexity" evidence="1">
    <location>
        <begin position="91"/>
        <end position="101"/>
    </location>
</feature>
<feature type="signal peptide" evidence="2">
    <location>
        <begin position="1"/>
        <end position="17"/>
    </location>
</feature>
<dbReference type="EMBL" id="GAPW01005174">
    <property type="protein sequence ID" value="JAC08424.1"/>
    <property type="molecule type" value="mRNA"/>
</dbReference>
<proteinExistence type="evidence at transcript level"/>
<dbReference type="VEuPathDB" id="VectorBase:AALFPA_076065"/>
<evidence type="ECO:0000256" key="2">
    <source>
        <dbReference type="SAM" id="SignalP"/>
    </source>
</evidence>
<keyword evidence="5" id="KW-1185">Reference proteome</keyword>
<dbReference type="Proteomes" id="UP000069940">
    <property type="component" value="Unassembled WGS sequence"/>
</dbReference>
<feature type="region of interest" description="Disordered" evidence="1">
    <location>
        <begin position="76"/>
        <end position="101"/>
    </location>
</feature>
<evidence type="ECO:0000313" key="5">
    <source>
        <dbReference type="Proteomes" id="UP000069940"/>
    </source>
</evidence>
<reference evidence="4" key="3">
    <citation type="submission" date="2025-05" db="UniProtKB">
        <authorList>
            <consortium name="EnsemblMetazoa"/>
        </authorList>
    </citation>
    <scope>IDENTIFICATION</scope>
    <source>
        <strain evidence="4">Foshan</strain>
    </source>
</reference>
<sequence>MLRFVIVLCSVISWVYAAPTVHLGESDSDVYGYSTELPLIIDPIVVTTKPIVETSYVNPVTMDSIPWTATTAQQPAFQQPQPPFQHHHQAHQPQQPQQPHQPQIQYYYYQPRYPYNMHPYQVQPAHGYQWQNTVPLQQPVIQPENTNVLPCTNPYHHSGGYQQYGY</sequence>
<dbReference type="AlphaFoldDB" id="A0A023EHT5"/>
<protein>
    <submittedName>
        <fullName evidence="3 4">Putative amelogenin</fullName>
    </submittedName>
</protein>
<reference evidence="5" key="2">
    <citation type="journal article" date="2015" name="Proc. Natl. Acad. Sci. U.S.A.">
        <title>Genome sequence of the Asian Tiger mosquito, Aedes albopictus, reveals insights into its biology, genetics, and evolution.</title>
        <authorList>
            <person name="Chen X.G."/>
            <person name="Jiang X."/>
            <person name="Gu J."/>
            <person name="Xu M."/>
            <person name="Wu Y."/>
            <person name="Deng Y."/>
            <person name="Zhang C."/>
            <person name="Bonizzoni M."/>
            <person name="Dermauw W."/>
            <person name="Vontas J."/>
            <person name="Armbruster P."/>
            <person name="Huang X."/>
            <person name="Yang Y."/>
            <person name="Zhang H."/>
            <person name="He W."/>
            <person name="Peng H."/>
            <person name="Liu Y."/>
            <person name="Wu K."/>
            <person name="Chen J."/>
            <person name="Lirakis M."/>
            <person name="Topalis P."/>
            <person name="Van Leeuwen T."/>
            <person name="Hall A.B."/>
            <person name="Jiang X."/>
            <person name="Thorpe C."/>
            <person name="Mueller R.L."/>
            <person name="Sun C."/>
            <person name="Waterhouse R.M."/>
            <person name="Yan G."/>
            <person name="Tu Z.J."/>
            <person name="Fang X."/>
            <person name="James A.A."/>
        </authorList>
    </citation>
    <scope>NUCLEOTIDE SEQUENCE [LARGE SCALE GENOMIC DNA]</scope>
    <source>
        <strain evidence="5">Foshan</strain>
    </source>
</reference>
<accession>A0A023EHT5</accession>
<evidence type="ECO:0000256" key="1">
    <source>
        <dbReference type="SAM" id="MobiDB-lite"/>
    </source>
</evidence>